<dbReference type="Proteomes" id="UP000429838">
    <property type="component" value="Unassembled WGS sequence"/>
</dbReference>
<evidence type="ECO:0000313" key="2">
    <source>
        <dbReference type="EMBL" id="KAA5204358.1"/>
    </source>
</evidence>
<reference evidence="3 4" key="1">
    <citation type="journal article" date="2019" name="Nat. Med.">
        <title>A library of human gut bacterial isolates paired with longitudinal multiomics data enables mechanistic microbiome research.</title>
        <authorList>
            <person name="Poyet M."/>
            <person name="Groussin M."/>
            <person name="Gibbons S.M."/>
            <person name="Avila-Pacheco J."/>
            <person name="Jiang X."/>
            <person name="Kearney S.M."/>
            <person name="Perrotta A.R."/>
            <person name="Berdy B."/>
            <person name="Zhao S."/>
            <person name="Lieberman T.D."/>
            <person name="Swanson P.K."/>
            <person name="Smith M."/>
            <person name="Roesemann S."/>
            <person name="Alexander J.E."/>
            <person name="Rich S.A."/>
            <person name="Livny J."/>
            <person name="Vlamakis H."/>
            <person name="Clish C."/>
            <person name="Bullock K."/>
            <person name="Deik A."/>
            <person name="Scott J."/>
            <person name="Pierce K.A."/>
            <person name="Xavier R.J."/>
            <person name="Alm E.J."/>
        </authorList>
    </citation>
    <scope>NUCLEOTIDE SEQUENCE [LARGE SCALE GENOMIC DNA]</scope>
    <source>
        <strain evidence="2 3">BIOML-A1</strain>
        <strain evidence="1 4">BIOML-A46</strain>
    </source>
</reference>
<dbReference type="AlphaFoldDB" id="D1JWB9"/>
<comment type="caution">
    <text evidence="1">The sequence shown here is derived from an EMBL/GenBank/DDBJ whole genome shotgun (WGS) entry which is preliminary data.</text>
</comment>
<gene>
    <name evidence="2" type="ORF">F2Z25_21720</name>
    <name evidence="1" type="ORF">F2Z89_21195</name>
</gene>
<dbReference type="EMBL" id="VWCJ01000023">
    <property type="protein sequence ID" value="KAA4991718.1"/>
    <property type="molecule type" value="Genomic_DNA"/>
</dbReference>
<evidence type="ECO:0000313" key="4">
    <source>
        <dbReference type="Proteomes" id="UP000460666"/>
    </source>
</evidence>
<proteinExistence type="predicted"/>
<dbReference type="EMBL" id="VWAQ01000025">
    <property type="protein sequence ID" value="KAA5204358.1"/>
    <property type="molecule type" value="Genomic_DNA"/>
</dbReference>
<evidence type="ECO:0000313" key="3">
    <source>
        <dbReference type="Proteomes" id="UP000429838"/>
    </source>
</evidence>
<organism evidence="1 4">
    <name type="scientific">Bacteroides fragilis</name>
    <dbReference type="NCBI Taxonomy" id="817"/>
    <lineage>
        <taxon>Bacteria</taxon>
        <taxon>Pseudomonadati</taxon>
        <taxon>Bacteroidota</taxon>
        <taxon>Bacteroidia</taxon>
        <taxon>Bacteroidales</taxon>
        <taxon>Bacteroidaceae</taxon>
        <taxon>Bacteroides</taxon>
    </lineage>
</organism>
<evidence type="ECO:0000313" key="1">
    <source>
        <dbReference type="EMBL" id="KAA4991718.1"/>
    </source>
</evidence>
<sequence>MATGALLRLVFKQCPVGFNSKLLPLPFPTLLFKIPCPHTCFNHNYPFRTGTYPFSQKIPPFFSISFIFNPFSPFVFPLPIT</sequence>
<name>D1JWB9_BACFG</name>
<dbReference type="HOGENOM" id="CLU_2566685_0_0_10"/>
<dbReference type="Proteomes" id="UP000460666">
    <property type="component" value="Unassembled WGS sequence"/>
</dbReference>
<accession>D1JWB9</accession>
<protein>
    <submittedName>
        <fullName evidence="1">Uncharacterized protein</fullName>
    </submittedName>
</protein>